<comment type="pathway">
    <text evidence="1 8">Metabolic intermediate biosynthesis; chorismate biosynthesis; chorismate from D-erythrose 4-phosphate and phosphoenolpyruvate: step 4/7.</text>
</comment>
<proteinExistence type="inferred from homology"/>
<dbReference type="NCBIfam" id="TIGR00507">
    <property type="entry name" value="aroE"/>
    <property type="match status" value="1"/>
</dbReference>
<feature type="domain" description="Shikimate dehydrogenase substrate binding N-terminal" evidence="10">
    <location>
        <begin position="15"/>
        <end position="97"/>
    </location>
</feature>
<dbReference type="EMBL" id="JBHUMV010000004">
    <property type="protein sequence ID" value="MFD2754614.1"/>
    <property type="molecule type" value="Genomic_DNA"/>
</dbReference>
<feature type="domain" description="Quinate/shikimate 5-dehydrogenase/glutamyl-tRNA reductase" evidence="9">
    <location>
        <begin position="125"/>
        <end position="209"/>
    </location>
</feature>
<dbReference type="InterPro" id="IPR022893">
    <property type="entry name" value="Shikimate_DH_fam"/>
</dbReference>
<feature type="binding site" evidence="8">
    <location>
        <position position="70"/>
    </location>
    <ligand>
        <name>shikimate</name>
        <dbReference type="ChEBI" id="CHEBI:36208"/>
    </ligand>
</feature>
<feature type="binding site" evidence="8">
    <location>
        <position position="233"/>
    </location>
    <ligand>
        <name>shikimate</name>
        <dbReference type="ChEBI" id="CHEBI:36208"/>
    </ligand>
</feature>
<feature type="active site" description="Proton acceptor" evidence="8">
    <location>
        <position position="74"/>
    </location>
</feature>
<dbReference type="Proteomes" id="UP001597463">
    <property type="component" value="Unassembled WGS sequence"/>
</dbReference>
<feature type="binding site" evidence="8">
    <location>
        <position position="231"/>
    </location>
    <ligand>
        <name>NADP(+)</name>
        <dbReference type="ChEBI" id="CHEBI:58349"/>
    </ligand>
</feature>
<evidence type="ECO:0000256" key="4">
    <source>
        <dbReference type="ARBA" id="ARBA00022857"/>
    </source>
</evidence>
<dbReference type="Pfam" id="PF08501">
    <property type="entry name" value="Shikimate_dh_N"/>
    <property type="match status" value="1"/>
</dbReference>
<evidence type="ECO:0000313" key="12">
    <source>
        <dbReference type="EMBL" id="MFD2754614.1"/>
    </source>
</evidence>
<dbReference type="Gene3D" id="3.40.50.720">
    <property type="entry name" value="NAD(P)-binding Rossmann-like Domain"/>
    <property type="match status" value="1"/>
</dbReference>
<comment type="subunit">
    <text evidence="8">Homodimer.</text>
</comment>
<accession>A0ABW5UP01</accession>
<protein>
    <recommendedName>
        <fullName evidence="2 8">Shikimate dehydrogenase (NADP(+))</fullName>
        <shortName evidence="8">SDH</shortName>
        <ecNumber evidence="2 8">1.1.1.25</ecNumber>
    </recommendedName>
</protein>
<name>A0ABW5UP01_9BURK</name>
<comment type="caution">
    <text evidence="12">The sequence shown here is derived from an EMBL/GenBank/DDBJ whole genome shotgun (WGS) entry which is preliminary data.</text>
</comment>
<feature type="binding site" evidence="8">
    <location>
        <position position="254"/>
    </location>
    <ligand>
        <name>NADP(+)</name>
        <dbReference type="ChEBI" id="CHEBI:58349"/>
    </ligand>
</feature>
<dbReference type="HAMAP" id="MF_00222">
    <property type="entry name" value="Shikimate_DH_AroE"/>
    <property type="match status" value="1"/>
</dbReference>
<evidence type="ECO:0000313" key="13">
    <source>
        <dbReference type="Proteomes" id="UP001597463"/>
    </source>
</evidence>
<feature type="binding site" evidence="8">
    <location>
        <position position="95"/>
    </location>
    <ligand>
        <name>shikimate</name>
        <dbReference type="ChEBI" id="CHEBI:36208"/>
    </ligand>
</feature>
<dbReference type="InterPro" id="IPR006151">
    <property type="entry name" value="Shikm_DH/Glu-tRNA_Rdtase"/>
</dbReference>
<keyword evidence="6 8" id="KW-0057">Aromatic amino acid biosynthesis</keyword>
<dbReference type="RefSeq" id="WP_066482702.1">
    <property type="nucleotide sequence ID" value="NZ_BCNT01000019.1"/>
</dbReference>
<evidence type="ECO:0000256" key="1">
    <source>
        <dbReference type="ARBA" id="ARBA00004871"/>
    </source>
</evidence>
<evidence type="ECO:0000256" key="7">
    <source>
        <dbReference type="ARBA" id="ARBA00049442"/>
    </source>
</evidence>
<reference evidence="13" key="1">
    <citation type="journal article" date="2019" name="Int. J. Syst. Evol. Microbiol.">
        <title>The Global Catalogue of Microorganisms (GCM) 10K type strain sequencing project: providing services to taxonomists for standard genome sequencing and annotation.</title>
        <authorList>
            <consortium name="The Broad Institute Genomics Platform"/>
            <consortium name="The Broad Institute Genome Sequencing Center for Infectious Disease"/>
            <person name="Wu L."/>
            <person name="Ma J."/>
        </authorList>
    </citation>
    <scope>NUCLEOTIDE SEQUENCE [LARGE SCALE GENOMIC DNA]</scope>
    <source>
        <strain evidence="13">TISTR 1906</strain>
    </source>
</reference>
<comment type="function">
    <text evidence="8">Involved in the biosynthesis of the chorismate, which leads to the biosynthesis of aromatic amino acids. Catalyzes the reversible NADPH linked reduction of 3-dehydroshikimate (DHSA) to yield shikimate (SA).</text>
</comment>
<feature type="binding site" evidence="8">
    <location>
        <position position="86"/>
    </location>
    <ligand>
        <name>NADP(+)</name>
        <dbReference type="ChEBI" id="CHEBI:58349"/>
    </ligand>
</feature>
<dbReference type="SUPFAM" id="SSF53223">
    <property type="entry name" value="Aminoacid dehydrogenase-like, N-terminal domain"/>
    <property type="match status" value="1"/>
</dbReference>
<gene>
    <name evidence="8 12" type="primary">aroE</name>
    <name evidence="12" type="ORF">ACFSW6_10995</name>
</gene>
<dbReference type="InterPro" id="IPR046346">
    <property type="entry name" value="Aminoacid_DH-like_N_sf"/>
</dbReference>
<feature type="binding site" evidence="8">
    <location>
        <position position="261"/>
    </location>
    <ligand>
        <name>shikimate</name>
        <dbReference type="ChEBI" id="CHEBI:36208"/>
    </ligand>
</feature>
<comment type="catalytic activity">
    <reaction evidence="7 8">
        <text>shikimate + NADP(+) = 3-dehydroshikimate + NADPH + H(+)</text>
        <dbReference type="Rhea" id="RHEA:17737"/>
        <dbReference type="ChEBI" id="CHEBI:15378"/>
        <dbReference type="ChEBI" id="CHEBI:16630"/>
        <dbReference type="ChEBI" id="CHEBI:36208"/>
        <dbReference type="ChEBI" id="CHEBI:57783"/>
        <dbReference type="ChEBI" id="CHEBI:58349"/>
        <dbReference type="EC" id="1.1.1.25"/>
    </reaction>
</comment>
<feature type="binding site" evidence="8">
    <location>
        <begin position="135"/>
        <end position="139"/>
    </location>
    <ligand>
        <name>NADP(+)</name>
        <dbReference type="ChEBI" id="CHEBI:58349"/>
    </ligand>
</feature>
<feature type="binding site" evidence="8">
    <location>
        <begin position="159"/>
        <end position="164"/>
    </location>
    <ligand>
        <name>NADP(+)</name>
        <dbReference type="ChEBI" id="CHEBI:58349"/>
    </ligand>
</feature>
<feature type="binding site" evidence="8">
    <location>
        <begin position="23"/>
        <end position="25"/>
    </location>
    <ligand>
        <name>shikimate</name>
        <dbReference type="ChEBI" id="CHEBI:36208"/>
    </ligand>
</feature>
<dbReference type="EC" id="1.1.1.25" evidence="2 8"/>
<evidence type="ECO:0000259" key="11">
    <source>
        <dbReference type="Pfam" id="PF18317"/>
    </source>
</evidence>
<sequence>MTLENSDFAIDTYCVMGNPVAHSRSPWIHARFAELTGQTLHYERALVALDGFAAHVTDFAARGGKGCNVTVPFKLQAAGLATHASDRVRRAGAANTLVFCDDGIHADNTDGLGLVADIVRNAGVAIAGRDVLLLGAGGAAAGALGSLIEQQPRRIAVANRTHTKAQALVAQHADLASLHKTELLALEQQALESENTPTFDIIINATASSLAGAQVPAPAGVLRPGSLAYDMMYGPAAQPFLDWARLHGAQARDGLGMLVEQAAESFALWRGVRPPSQQVLAELRALIQAGA</sequence>
<dbReference type="PANTHER" id="PTHR21089:SF1">
    <property type="entry name" value="BIFUNCTIONAL 3-DEHYDROQUINATE DEHYDRATASE_SHIKIMATE DEHYDROGENASE, CHLOROPLASTIC"/>
    <property type="match status" value="1"/>
</dbReference>
<dbReference type="Gene3D" id="3.40.50.10860">
    <property type="entry name" value="Leucine Dehydrogenase, chain A, domain 1"/>
    <property type="match status" value="1"/>
</dbReference>
<evidence type="ECO:0000259" key="10">
    <source>
        <dbReference type="Pfam" id="PF08501"/>
    </source>
</evidence>
<evidence type="ECO:0000259" key="9">
    <source>
        <dbReference type="Pfam" id="PF01488"/>
    </source>
</evidence>
<evidence type="ECO:0000256" key="8">
    <source>
        <dbReference type="HAMAP-Rule" id="MF_00222"/>
    </source>
</evidence>
<dbReference type="PANTHER" id="PTHR21089">
    <property type="entry name" value="SHIKIMATE DEHYDROGENASE"/>
    <property type="match status" value="1"/>
</dbReference>
<organism evidence="12 13">
    <name type="scientific">Comamonas terrae</name>
    <dbReference type="NCBI Taxonomy" id="673548"/>
    <lineage>
        <taxon>Bacteria</taxon>
        <taxon>Pseudomonadati</taxon>
        <taxon>Pseudomonadota</taxon>
        <taxon>Betaproteobacteria</taxon>
        <taxon>Burkholderiales</taxon>
        <taxon>Comamonadaceae</taxon>
        <taxon>Comamonas</taxon>
    </lineage>
</organism>
<evidence type="ECO:0000256" key="3">
    <source>
        <dbReference type="ARBA" id="ARBA00022605"/>
    </source>
</evidence>
<dbReference type="NCBIfam" id="NF001310">
    <property type="entry name" value="PRK00258.1-2"/>
    <property type="match status" value="1"/>
</dbReference>
<dbReference type="InterPro" id="IPR013708">
    <property type="entry name" value="Shikimate_DH-bd_N"/>
</dbReference>
<dbReference type="Pfam" id="PF18317">
    <property type="entry name" value="SDH_C"/>
    <property type="match status" value="1"/>
</dbReference>
<dbReference type="GO" id="GO:0004764">
    <property type="term" value="F:shikimate 3-dehydrogenase (NADP+) activity"/>
    <property type="evidence" value="ECO:0007669"/>
    <property type="project" value="UniProtKB-EC"/>
</dbReference>
<keyword evidence="4 8" id="KW-0521">NADP</keyword>
<dbReference type="InterPro" id="IPR041121">
    <property type="entry name" value="SDH_C"/>
</dbReference>
<comment type="similarity">
    <text evidence="8">Belongs to the shikimate dehydrogenase family.</text>
</comment>
<feature type="binding site" evidence="8">
    <location>
        <position position="110"/>
    </location>
    <ligand>
        <name>shikimate</name>
        <dbReference type="ChEBI" id="CHEBI:36208"/>
    </ligand>
</feature>
<keyword evidence="5 8" id="KW-0560">Oxidoreductase</keyword>
<dbReference type="Pfam" id="PF01488">
    <property type="entry name" value="Shikimate_DH"/>
    <property type="match status" value="1"/>
</dbReference>
<evidence type="ECO:0000256" key="2">
    <source>
        <dbReference type="ARBA" id="ARBA00012962"/>
    </source>
</evidence>
<dbReference type="SUPFAM" id="SSF51735">
    <property type="entry name" value="NAD(P)-binding Rossmann-fold domains"/>
    <property type="match status" value="1"/>
</dbReference>
<evidence type="ECO:0000256" key="5">
    <source>
        <dbReference type="ARBA" id="ARBA00023002"/>
    </source>
</evidence>
<feature type="domain" description="SDH C-terminal" evidence="11">
    <location>
        <begin position="254"/>
        <end position="284"/>
    </location>
</feature>
<dbReference type="InterPro" id="IPR036291">
    <property type="entry name" value="NAD(P)-bd_dom_sf"/>
</dbReference>
<dbReference type="InterPro" id="IPR011342">
    <property type="entry name" value="Shikimate_DH"/>
</dbReference>
<evidence type="ECO:0000256" key="6">
    <source>
        <dbReference type="ARBA" id="ARBA00023141"/>
    </source>
</evidence>
<keyword evidence="13" id="KW-1185">Reference proteome</keyword>
<keyword evidence="3 8" id="KW-0028">Amino-acid biosynthesis</keyword>